<dbReference type="PRINTS" id="PR01857">
    <property type="entry name" value="ADAMTSFAMILY"/>
</dbReference>
<dbReference type="InterPro" id="IPR050439">
    <property type="entry name" value="ADAMTS_ADAMTS-like"/>
</dbReference>
<evidence type="ECO:0000256" key="18">
    <source>
        <dbReference type="SAM" id="SignalP"/>
    </source>
</evidence>
<evidence type="ECO:0000256" key="9">
    <source>
        <dbReference type="ARBA" id="ARBA00022833"/>
    </source>
</evidence>
<keyword evidence="2" id="KW-0964">Secreted</keyword>
<feature type="binding site" evidence="14 16">
    <location>
        <position position="383"/>
    </location>
    <ligand>
        <name>Zn(2+)</name>
        <dbReference type="ChEBI" id="CHEBI:29105"/>
        <note>catalytic</note>
    </ligand>
</feature>
<dbReference type="GO" id="GO:0004222">
    <property type="term" value="F:metalloendopeptidase activity"/>
    <property type="evidence" value="ECO:0007669"/>
    <property type="project" value="InterPro"/>
</dbReference>
<feature type="disulfide bond" evidence="15">
    <location>
        <begin position="548"/>
        <end position="585"/>
    </location>
</feature>
<dbReference type="FunFam" id="2.20.100.10:FF:000006">
    <property type="entry name" value="A disintegrin and metalloproteinase with thrombospondin motifs 1"/>
    <property type="match status" value="1"/>
</dbReference>
<feature type="disulfide bond" evidence="15">
    <location>
        <begin position="552"/>
        <end position="590"/>
    </location>
</feature>
<evidence type="ECO:0000256" key="11">
    <source>
        <dbReference type="ARBA" id="ARBA00023157"/>
    </source>
</evidence>
<organism evidence="21 22">
    <name type="scientific">Desmophyllum pertusum</name>
    <dbReference type="NCBI Taxonomy" id="174260"/>
    <lineage>
        <taxon>Eukaryota</taxon>
        <taxon>Metazoa</taxon>
        <taxon>Cnidaria</taxon>
        <taxon>Anthozoa</taxon>
        <taxon>Hexacorallia</taxon>
        <taxon>Scleractinia</taxon>
        <taxon>Caryophylliina</taxon>
        <taxon>Caryophylliidae</taxon>
        <taxon>Desmophyllum</taxon>
    </lineage>
</organism>
<evidence type="ECO:0000313" key="21">
    <source>
        <dbReference type="EMBL" id="KAJ7351111.1"/>
    </source>
</evidence>
<feature type="chain" id="PRO_5040809665" evidence="18">
    <location>
        <begin position="21"/>
        <end position="3039"/>
    </location>
</feature>
<proteinExistence type="predicted"/>
<dbReference type="GO" id="GO:0031012">
    <property type="term" value="C:extracellular matrix"/>
    <property type="evidence" value="ECO:0007669"/>
    <property type="project" value="TreeGrafter"/>
</dbReference>
<evidence type="ECO:0000256" key="6">
    <source>
        <dbReference type="ARBA" id="ARBA00022729"/>
    </source>
</evidence>
<dbReference type="PROSITE" id="PS51046">
    <property type="entry name" value="GON"/>
    <property type="match status" value="1"/>
</dbReference>
<dbReference type="FunFam" id="3.40.390.10:FF:000001">
    <property type="entry name" value="A disintegrin and metalloproteinase with thrombospondin motifs 1"/>
    <property type="match status" value="1"/>
</dbReference>
<dbReference type="Pfam" id="PF08685">
    <property type="entry name" value="GON"/>
    <property type="match status" value="1"/>
</dbReference>
<feature type="binding site" evidence="14 16">
    <location>
        <position position="393"/>
    </location>
    <ligand>
        <name>Zn(2+)</name>
        <dbReference type="ChEBI" id="CHEBI:29105"/>
        <note>catalytic</note>
    </ligand>
</feature>
<evidence type="ECO:0000256" key="14">
    <source>
        <dbReference type="PIRSR" id="PIRSR613273-2"/>
    </source>
</evidence>
<keyword evidence="3" id="KW-0272">Extracellular matrix</keyword>
<feature type="disulfide bond" evidence="15">
    <location>
        <begin position="515"/>
        <end position="526"/>
    </location>
</feature>
<dbReference type="GO" id="GO:0008270">
    <property type="term" value="F:zinc ion binding"/>
    <property type="evidence" value="ECO:0007669"/>
    <property type="project" value="InterPro"/>
</dbReference>
<dbReference type="Gene3D" id="3.40.390.10">
    <property type="entry name" value="Collagenase (Catalytic Domain)"/>
    <property type="match status" value="1"/>
</dbReference>
<feature type="binding site" evidence="14">
    <location>
        <position position="445"/>
    </location>
    <ligand>
        <name>Ca(2+)</name>
        <dbReference type="ChEBI" id="CHEBI:29108"/>
        <label>1</label>
    </ligand>
</feature>
<evidence type="ECO:0000256" key="13">
    <source>
        <dbReference type="PIRSR" id="PIRSR613273-1"/>
    </source>
</evidence>
<dbReference type="Gene3D" id="2.60.120.830">
    <property type="match status" value="2"/>
</dbReference>
<dbReference type="SUPFAM" id="SSF55486">
    <property type="entry name" value="Metalloproteases ('zincins'), catalytic domain"/>
    <property type="match status" value="1"/>
</dbReference>
<dbReference type="InterPro" id="IPR024079">
    <property type="entry name" value="MetalloPept_cat_dom_sf"/>
</dbReference>
<keyword evidence="22" id="KW-1185">Reference proteome</keyword>
<dbReference type="PROSITE" id="PS50215">
    <property type="entry name" value="ADAM_MEPRO"/>
    <property type="match status" value="1"/>
</dbReference>
<dbReference type="FunFam" id="2.20.100.10:FF:000005">
    <property type="entry name" value="ADAM metallopeptidase with thrombospondin type 1 motif 9"/>
    <property type="match status" value="4"/>
</dbReference>
<keyword evidence="8" id="KW-0378">Hydrolase</keyword>
<feature type="binding site" evidence="14">
    <location>
        <position position="240"/>
    </location>
    <ligand>
        <name>Ca(2+)</name>
        <dbReference type="ChEBI" id="CHEBI:29108"/>
        <label>1</label>
    </ligand>
</feature>
<dbReference type="GO" id="GO:0006508">
    <property type="term" value="P:proteolysis"/>
    <property type="evidence" value="ECO:0007669"/>
    <property type="project" value="UniProtKB-KW"/>
</dbReference>
<name>A0A9W9YIF2_9CNID</name>
<dbReference type="OrthoDB" id="5948003at2759"/>
<feature type="binding site" evidence="14">
    <location>
        <position position="442"/>
    </location>
    <ligand>
        <name>Ca(2+)</name>
        <dbReference type="ChEBI" id="CHEBI:29108"/>
        <label>1</label>
    </ligand>
</feature>
<evidence type="ECO:0000256" key="7">
    <source>
        <dbReference type="ARBA" id="ARBA00022737"/>
    </source>
</evidence>
<dbReference type="Pfam" id="PF00090">
    <property type="entry name" value="TSP_1"/>
    <property type="match status" value="1"/>
</dbReference>
<feature type="disulfide bond" evidence="15">
    <location>
        <begin position="481"/>
        <end position="502"/>
    </location>
</feature>
<feature type="disulfide bond" evidence="15">
    <location>
        <begin position="470"/>
        <end position="492"/>
    </location>
</feature>
<gene>
    <name evidence="21" type="primary">ADAMTS9_2</name>
    <name evidence="21" type="ORF">OS493_036446</name>
</gene>
<feature type="binding site" evidence="14">
    <location>
        <position position="240"/>
    </location>
    <ligand>
        <name>Ca(2+)</name>
        <dbReference type="ChEBI" id="CHEBI:29108"/>
        <label>2</label>
    </ligand>
</feature>
<keyword evidence="7" id="KW-0677">Repeat</keyword>
<dbReference type="InterPro" id="IPR036383">
    <property type="entry name" value="TSP1_rpt_sf"/>
</dbReference>
<evidence type="ECO:0000256" key="3">
    <source>
        <dbReference type="ARBA" id="ARBA00022530"/>
    </source>
</evidence>
<keyword evidence="6 18" id="KW-0732">Signal</keyword>
<dbReference type="SUPFAM" id="SSF82895">
    <property type="entry name" value="TSP-1 type 1 repeat"/>
    <property type="match status" value="36"/>
</dbReference>
<evidence type="ECO:0000256" key="2">
    <source>
        <dbReference type="ARBA" id="ARBA00022525"/>
    </source>
</evidence>
<dbReference type="InterPro" id="IPR010294">
    <property type="entry name" value="ADAMTS_spacer1"/>
</dbReference>
<keyword evidence="4" id="KW-0645">Protease</keyword>
<keyword evidence="9 14" id="KW-0862">Zinc</keyword>
<dbReference type="Pfam" id="PF01562">
    <property type="entry name" value="Pep_M12B_propep"/>
    <property type="match status" value="1"/>
</dbReference>
<dbReference type="InterPro" id="IPR002870">
    <property type="entry name" value="Peptidase_M12B_N"/>
</dbReference>
<feature type="disulfide bond" evidence="15">
    <location>
        <begin position="361"/>
        <end position="442"/>
    </location>
</feature>
<dbReference type="EMBL" id="MU827362">
    <property type="protein sequence ID" value="KAJ7351111.1"/>
    <property type="molecule type" value="Genomic_DNA"/>
</dbReference>
<comment type="subcellular location">
    <subcellularLocation>
        <location evidence="1">Secreted</location>
        <location evidence="1">Extracellular space</location>
        <location evidence="1">Extracellular matrix</location>
    </subcellularLocation>
</comment>
<evidence type="ECO:0000256" key="8">
    <source>
        <dbReference type="ARBA" id="ARBA00022801"/>
    </source>
</evidence>
<dbReference type="CDD" id="cd04273">
    <property type="entry name" value="ZnMc_ADAMTS_like"/>
    <property type="match status" value="1"/>
</dbReference>
<dbReference type="InterPro" id="IPR000884">
    <property type="entry name" value="TSP1_rpt"/>
</dbReference>
<dbReference type="Pfam" id="PF01421">
    <property type="entry name" value="Reprolysin"/>
    <property type="match status" value="1"/>
</dbReference>
<dbReference type="Pfam" id="PF05986">
    <property type="entry name" value="ADAMTS_spacer1"/>
    <property type="match status" value="1"/>
</dbReference>
<dbReference type="PROSITE" id="PS50092">
    <property type="entry name" value="TSP1"/>
    <property type="match status" value="35"/>
</dbReference>
<dbReference type="PANTHER" id="PTHR13723:SF278">
    <property type="entry name" value="ADAM METALLOPEPTIDASE WITH THROMBOSPONDIN TYPE 1 MOTIF A, ISOFORM B"/>
    <property type="match status" value="1"/>
</dbReference>
<evidence type="ECO:0000256" key="12">
    <source>
        <dbReference type="ARBA" id="ARBA00023180"/>
    </source>
</evidence>
<keyword evidence="11 15" id="KW-1015">Disulfide bond</keyword>
<comment type="caution">
    <text evidence="21">The sequence shown here is derived from an EMBL/GenBank/DDBJ whole genome shotgun (WGS) entry which is preliminary data.</text>
</comment>
<feature type="binding site" evidence="14">
    <location>
        <position position="332"/>
    </location>
    <ligand>
        <name>Ca(2+)</name>
        <dbReference type="ChEBI" id="CHEBI:29108"/>
        <label>1</label>
    </ligand>
</feature>
<dbReference type="GO" id="GO:0030198">
    <property type="term" value="P:extracellular matrix organization"/>
    <property type="evidence" value="ECO:0007669"/>
    <property type="project" value="InterPro"/>
</dbReference>
<evidence type="ECO:0000259" key="19">
    <source>
        <dbReference type="PROSITE" id="PS50215"/>
    </source>
</evidence>
<comment type="caution">
    <text evidence="16">Lacks conserved residue(s) required for the propagation of feature annotation.</text>
</comment>
<feature type="domain" description="Peptidase M12B" evidence="19">
    <location>
        <begin position="237"/>
        <end position="447"/>
    </location>
</feature>
<feature type="signal peptide" evidence="18">
    <location>
        <begin position="1"/>
        <end position="20"/>
    </location>
</feature>
<keyword evidence="5 14" id="KW-0479">Metal-binding</keyword>
<feature type="active site" evidence="13 16">
    <location>
        <position position="384"/>
    </location>
</feature>
<evidence type="ECO:0000256" key="5">
    <source>
        <dbReference type="ARBA" id="ARBA00022723"/>
    </source>
</evidence>
<feature type="disulfide bond" evidence="15">
    <location>
        <begin position="343"/>
        <end position="349"/>
    </location>
</feature>
<evidence type="ECO:0000256" key="17">
    <source>
        <dbReference type="SAM" id="MobiDB-lite"/>
    </source>
</evidence>
<feature type="binding site" evidence="14 16">
    <location>
        <position position="387"/>
    </location>
    <ligand>
        <name>Zn(2+)</name>
        <dbReference type="ChEBI" id="CHEBI:29105"/>
        <note>catalytic</note>
    </ligand>
</feature>
<feature type="disulfide bond" evidence="15">
    <location>
        <begin position="563"/>
        <end position="575"/>
    </location>
</feature>
<dbReference type="InterPro" id="IPR013273">
    <property type="entry name" value="ADAMTS/ADAMTS-like"/>
</dbReference>
<comment type="cofactor">
    <cofactor evidence="14">
        <name>Zn(2+)</name>
        <dbReference type="ChEBI" id="CHEBI:29105"/>
    </cofactor>
    <text evidence="14">Binds 1 zinc ion per subunit.</text>
</comment>
<keyword evidence="10" id="KW-0482">Metalloprotease</keyword>
<evidence type="ECO:0000256" key="15">
    <source>
        <dbReference type="PIRSR" id="PIRSR613273-3"/>
    </source>
</evidence>
<protein>
    <submittedName>
        <fullName evidence="21">A disintegrin and metalloproteinase with thrombospondin motif 9</fullName>
    </submittedName>
</protein>
<feature type="disulfide bond" evidence="15">
    <location>
        <begin position="400"/>
        <end position="426"/>
    </location>
</feature>
<evidence type="ECO:0000313" key="22">
    <source>
        <dbReference type="Proteomes" id="UP001163046"/>
    </source>
</evidence>
<feature type="disulfide bond" evidence="15">
    <location>
        <begin position="314"/>
        <end position="367"/>
    </location>
</feature>
<feature type="binding site" evidence="14">
    <location>
        <position position="445"/>
    </location>
    <ligand>
        <name>Ca(2+)</name>
        <dbReference type="ChEBI" id="CHEBI:29108"/>
        <label>2</label>
    </ligand>
</feature>
<dbReference type="SMART" id="SM00209">
    <property type="entry name" value="TSP1"/>
    <property type="match status" value="37"/>
</dbReference>
<dbReference type="Pfam" id="PF19030">
    <property type="entry name" value="TSP1_ADAMTS"/>
    <property type="match status" value="36"/>
</dbReference>
<feature type="disulfide bond" evidence="15">
    <location>
        <begin position="487"/>
        <end position="521"/>
    </location>
</feature>
<evidence type="ECO:0000256" key="10">
    <source>
        <dbReference type="ARBA" id="ARBA00023049"/>
    </source>
</evidence>
<dbReference type="InterPro" id="IPR001590">
    <property type="entry name" value="Peptidase_M12B"/>
</dbReference>
<reference evidence="21" key="1">
    <citation type="submission" date="2023-01" db="EMBL/GenBank/DDBJ databases">
        <title>Genome assembly of the deep-sea coral Lophelia pertusa.</title>
        <authorList>
            <person name="Herrera S."/>
            <person name="Cordes E."/>
        </authorList>
    </citation>
    <scope>NUCLEOTIDE SEQUENCE</scope>
    <source>
        <strain evidence="21">USNM1676648</strain>
        <tissue evidence="21">Polyp</tissue>
    </source>
</reference>
<keyword evidence="14" id="KW-0106">Calcium</keyword>
<evidence type="ECO:0000256" key="16">
    <source>
        <dbReference type="PROSITE-ProRule" id="PRU00276"/>
    </source>
</evidence>
<accession>A0A9W9YIF2</accession>
<feature type="domain" description="GON" evidence="20">
    <location>
        <begin position="2832"/>
        <end position="3034"/>
    </location>
</feature>
<dbReference type="Proteomes" id="UP001163046">
    <property type="component" value="Unassembled WGS sequence"/>
</dbReference>
<keyword evidence="12" id="KW-0325">Glycoprotein</keyword>
<evidence type="ECO:0000256" key="1">
    <source>
        <dbReference type="ARBA" id="ARBA00004498"/>
    </source>
</evidence>
<sequence length="3039" mass="337107">MKKLPSAVLIVVLIHHVCVATEKKPAKGRARYPSNSNSSSNNGRIEYEVTIVERVNRIGKRHSPHKHFIKYDEDRVRTGTVYYRLAAFGRTFQFTLERDDSFLSPRLTVEHVYTDSRRLPFAGNLQHCFYRGEIQGDPNSTAVFNLCNGLRGSFVSNGERYFVEPANDRKVNSSAHFRKYHLVFRHSAAVGEGVSNAPSTCGVMETNKPLPLSRGLPPRPTNESNTRRRRRRNVHDSFVETLVVADKTMVDAFDSKADLESYIITLMGVVAQVYRDRSIGNSINIVVVKIVFLETNEPGIHISTDATRTLKSFCRWQKRVMMKEQSHPEHHDTAILLTKRNICLSPGKCNTLGLAELGTMCHPSRSCALAEDSGLSTAYTIAHELGHVFNVPHDGDNNRCTRSRGDQHLMARSLSFDTNPWSWSNCSRDKISQFLDLGYGACLSDKPHEKTQVKYNEALPGQVYSVDKQCQMIFGASSSLCPFMEPCRRLWCVKMIGRNRGCSTYHMPWADGTPCAKRKWCIRGQCVKRRRLKSVDGNWGQWGPYNECTRKCGGGITFSYRKCNNPIPENGGKYCVGQRKQFKSCNSEDCPKGSVDFRALQCVNTHARTVSTGSKSYRVTQWLPKYAGVRKENQCKLYCRMAGTAIYFKLRDKVVDGTPCNQETTDICVDGRCLPAGCDRVLNSKKKVDKCGVCDGDNSSCRRFTGTFNETKFALQIDKGDFLLNGGMVIGIGVREFRAAGSKFWYSGSDKATEQIKIDGKVTQKIKVHVLEVDDLKKGKVLPPNIHYALNQKVAEPTKVVYKWDQLGPWTQCSQLCQGQRKRRPKCVRAIDGQQVSNSRCDQRTRPSSVTEDCNISCRLEWQIQNPRKCSARCGTGYQSRTVRCMRVSSGRWDVVLDKHCPVSVKPPAVVNCEGTCEGSKWVYTEWTECSKSCDKGKQTRQAECMDDFGEILKERDCRPSDKQALRRPCNTLKCPWWTMGKWSSCSVTCGSGQYTRHVTCTGDQGIVPDTDCDPEKKPPITTSCDLKTCPYWFAGEWTRCSKSCDAGSKTRQVLCLSGGQVARAVKDEQCSAHTRPLSRKECKIKDCQTVLLNFDLRNTLEYYWRYTLWFPCSVTCGEKPGTRYRDVVCVKVKPGRQEVVEEQEVVEDNYCESTARPADTQECKVRPCTSWRHGSWGVCSQRCGWGYQLRVVKCAYANWKITTDENCAPKSRPKNRRDCQITPCKTTTTAINSEQTTYTIRTRPRTTPAPTTPREKPRWREGSWSECSVTCGQGVRHRQIDCRLNNGQISSKCDDDTRPTGAMDCILRTCPVWHEEPWSECSVSCGKGTRQRSVDCRFANGQSSPGCDEKNKPVTKQACDIRACPSWMAGDWGKCSVTCGSGVKARSVECSDKDISCDPTTKPQTTERCELETCPQWITSPWEECSVSCGEGQRQRSVDCRLANGQSSPGCDEILKPGSKEACNIRPCPTWMAGEWGQCSVTCGSGVKTRSVECSDKDISCDARTKPSTTERCGLQECPQWITSPWRECSVSCGEGTRQRRVDCKSANGRSSPGCDEKIRPVTEEACNIRSCPKWMTGDWGKCSVTCGSGVKIRSVECSDKDISCDARTKPPTTERCELKECPQWITSLWGECSVSCGKGTRQRIVDCRFANGQSSPGCDEKIKPETKEACDIRPCPTWMPGGWGKCSVTCGSGVKARSVECSDKDISCDARTKPQTTERCELQTCPQWTTSPWGKCSKSCSNGFKRRTVRCSGGIARCDRRSRPQSIARCNLGLCPEWKSGSWSPCSVTCGDGFKKRAVKCVGLSSLCNPNSKPQTTLRCNSGACPKWKTGQWSECSKSCGKGRKVRSVDCISSSNAQCDPKIKPDTTAECNHGTCSEWKVGEWQQCSVTCGRGWRRRKVECVGGNFRCDYRNQPDKYTMCDMGACPVWQAGKWSLCSVSCGDGKRERTVECSGGRGKCHPRTKPQATTSCNLGSCPEWKVKDWSQCSVSCGNGTKERTVECSGGRGRCDAKTEPQATTNCNLGSCPKWKAKDWSQCSVSCGNGKKERTVECSGGKDKCDARTKPQATTSCNLGSCPEWKVGDWSQCSVSCGNGTKERTVECSGGKGKCDTRTKPHARTSCNLGSCPEWKVGDWSQCSMSCGNGKRERTVECSGGKGKCDARTKPQATTNCNLVSCPEWKVGDWSQCSVTCGDGSKERNIECSRKDVSCDANIKPHATSRCNLGSCPVWQVGQWYQCSATCGNGSKRRAVICSGGRNKCDSKTKPEAISQCNPGSCPEWKVGEWNECSVTCGSGSKQRTVECSRSDVTCPTKMPTTTARCDLGACPKWETGEWSRCSVTCGDGRQQRPVTCSTGTNNCDPSTRPESSISCNAKSCPQWRVAKWSQCSATCDEGIKERLVKCEGGASACDAGNKPDDRASCNLGQCPHWKIGKWAECSVTCGSGYKRRQVECVSGVNATCDVRTKSTVKARCNLGLCPRWNTGRWTPCSRTCGEGIKRRAVGCFSMELRRLLHQSACDANLRPLGQDVCKIKECVPDASWHKGAWGKCSVYCGIGDKLRDVWCSAKNGTKISDIYCVDVHKPRTQRSCNKRRRCGEWEGGLWSECSKTCGEGTKSRAIRCLHQLEYKGEMFCDSKSQPAKKQPCNKGACPPALNLYHWQTSTWSQCSSSCGYGQKSRDVWCVDLSRRKVSSERCSPSSKPENVSACFESKCPPKWKHGDWSACSKTCGRGYQYRSVECVAKLGGTQSSNTKCDRRAKPPVWRTCNLGQCGGVLFWRVGPWSQCSVSCGSGVMKRAVKCFARNGTFLDDSYCTSPISSKPDHTRLCHMKACPPTSCKDIQSTIGVQTDGEQALFVQGKELQVYCHAMMSEKPKEYITLKTGPSDNFAEIYPKRLRNPRGCPANGSHFDECDCEDEDYKLSGGSYFSKLRIDLSTMKIIQEDKQFASTRGLNPPSYGTAGDCYSAQGKCPQGRFSINLQDTGIKLTSKVMWGSTGQGYSQIIYRYPEGLKVIGKCGGRCGICSPEADVGLKVEMVEEDVS</sequence>
<dbReference type="Gene3D" id="2.20.100.10">
    <property type="entry name" value="Thrombospondin type-1 (TSP1) repeat"/>
    <property type="match status" value="35"/>
</dbReference>
<evidence type="ECO:0000259" key="20">
    <source>
        <dbReference type="PROSITE" id="PS51046"/>
    </source>
</evidence>
<evidence type="ECO:0000256" key="4">
    <source>
        <dbReference type="ARBA" id="ARBA00022670"/>
    </source>
</evidence>
<dbReference type="PANTHER" id="PTHR13723">
    <property type="entry name" value="ADAMTS A DISINTEGRIN AND METALLOPROTEASE WITH THROMBOSPONDIN MOTIFS PROTEASE"/>
    <property type="match status" value="1"/>
</dbReference>
<dbReference type="InterPro" id="IPR012314">
    <property type="entry name" value="Pept_M12B_GON-ADAMTSs"/>
</dbReference>
<feature type="region of interest" description="Disordered" evidence="17">
    <location>
        <begin position="206"/>
        <end position="232"/>
    </location>
</feature>